<evidence type="ECO:0000313" key="3">
    <source>
        <dbReference type="EMBL" id="CAD8737057.1"/>
    </source>
</evidence>
<dbReference type="InterPro" id="IPR051044">
    <property type="entry name" value="MAG_DAG_Lipase"/>
</dbReference>
<dbReference type="AlphaFoldDB" id="A0A6U2F990"/>
<dbReference type="EMBL" id="HBFK01005930">
    <property type="protein sequence ID" value="CAD8737057.1"/>
    <property type="molecule type" value="Transcribed_RNA"/>
</dbReference>
<sequence>MGLVSSLFPSSDPRHTLTAAHAKTPRPAPGDIHKDSYFLNEDGLYIFVARWLPKGKPKALCVLLHGSGDHCGRLFPLAELLQGAGYAVCTMDHQGNGRSEGERMHVERYKHYVRDVNRMVLLEVERDPTLGALPRFLFGHSAGAVIALDVAKGAVAEEGGGGYKGLVLTSPMLYVDPATTSAFNLAAGRFLSNVLPKWPVPWVVGPDCPVSSNGPAQAAWDGDPLVYKGAMRPRQSMELFEALQDANRTAGEMKIPYIAFHGTADKVCLAEGTKGWHDKTSSGDKELMLLEGGCHELLHEVEGTRSRVTGAILDWIAKRV</sequence>
<dbReference type="Gene3D" id="3.40.50.1820">
    <property type="entry name" value="alpha/beta hydrolase"/>
    <property type="match status" value="1"/>
</dbReference>
<dbReference type="Pfam" id="PF12146">
    <property type="entry name" value="Hydrolase_4"/>
    <property type="match status" value="1"/>
</dbReference>
<dbReference type="SUPFAM" id="SSF53474">
    <property type="entry name" value="alpha/beta-Hydrolases"/>
    <property type="match status" value="1"/>
</dbReference>
<dbReference type="InterPro" id="IPR029058">
    <property type="entry name" value="AB_hydrolase_fold"/>
</dbReference>
<feature type="region of interest" description="Disordered" evidence="1">
    <location>
        <begin position="1"/>
        <end position="28"/>
    </location>
</feature>
<evidence type="ECO:0000259" key="2">
    <source>
        <dbReference type="Pfam" id="PF12146"/>
    </source>
</evidence>
<evidence type="ECO:0000313" key="4">
    <source>
        <dbReference type="EMBL" id="CAD8947932.1"/>
    </source>
</evidence>
<evidence type="ECO:0000256" key="1">
    <source>
        <dbReference type="SAM" id="MobiDB-lite"/>
    </source>
</evidence>
<accession>A0A6U2F990</accession>
<name>A0A6U2F990_HEMAN</name>
<dbReference type="EMBL" id="HBFX01003864">
    <property type="protein sequence ID" value="CAD8947932.1"/>
    <property type="molecule type" value="Transcribed_RNA"/>
</dbReference>
<dbReference type="InterPro" id="IPR022742">
    <property type="entry name" value="Hydrolase_4"/>
</dbReference>
<protein>
    <recommendedName>
        <fullName evidence="2">Serine aminopeptidase S33 domain-containing protein</fullName>
    </recommendedName>
</protein>
<gene>
    <name evidence="4" type="ORF">HAND00432_LOCUS2450</name>
    <name evidence="3" type="ORF">HAND1043_LOCUS3549</name>
</gene>
<proteinExistence type="predicted"/>
<reference evidence="4" key="1">
    <citation type="submission" date="2021-01" db="EMBL/GenBank/DDBJ databases">
        <authorList>
            <person name="Corre E."/>
            <person name="Pelletier E."/>
            <person name="Niang G."/>
            <person name="Scheremetjew M."/>
            <person name="Finn R."/>
            <person name="Kale V."/>
            <person name="Holt S."/>
            <person name="Cochrane G."/>
            <person name="Meng A."/>
            <person name="Brown T."/>
            <person name="Cohen L."/>
        </authorList>
    </citation>
    <scope>NUCLEOTIDE SEQUENCE</scope>
    <source>
        <strain evidence="3">CCMP441</strain>
        <strain evidence="4">CCMP644</strain>
    </source>
</reference>
<dbReference type="PANTHER" id="PTHR11614">
    <property type="entry name" value="PHOSPHOLIPASE-RELATED"/>
    <property type="match status" value="1"/>
</dbReference>
<organism evidence="4">
    <name type="scientific">Hemiselmis andersenii</name>
    <name type="common">Cryptophyte alga</name>
    <dbReference type="NCBI Taxonomy" id="464988"/>
    <lineage>
        <taxon>Eukaryota</taxon>
        <taxon>Cryptophyceae</taxon>
        <taxon>Cryptomonadales</taxon>
        <taxon>Hemiselmidaceae</taxon>
        <taxon>Hemiselmis</taxon>
    </lineage>
</organism>
<feature type="domain" description="Serine aminopeptidase S33" evidence="2">
    <location>
        <begin position="56"/>
        <end position="301"/>
    </location>
</feature>